<protein>
    <recommendedName>
        <fullName evidence="6">PiggyBac transposable element-derived protein domain-containing protein</fullName>
    </recommendedName>
</protein>
<feature type="domain" description="PiggyBac transposable element-derived protein" evidence="3">
    <location>
        <begin position="134"/>
        <end position="495"/>
    </location>
</feature>
<evidence type="ECO:0000313" key="4">
    <source>
        <dbReference type="EMBL" id="KAK7115670.1"/>
    </source>
</evidence>
<evidence type="ECO:0008006" key="6">
    <source>
        <dbReference type="Google" id="ProtNLM"/>
    </source>
</evidence>
<dbReference type="InterPro" id="IPR032718">
    <property type="entry name" value="PGBD4_Znf_C"/>
</dbReference>
<feature type="region of interest" description="Disordered" evidence="1">
    <location>
        <begin position="24"/>
        <end position="43"/>
    </location>
</feature>
<dbReference type="Proteomes" id="UP001374579">
    <property type="component" value="Unassembled WGS sequence"/>
</dbReference>
<dbReference type="PANTHER" id="PTHR46599:SF3">
    <property type="entry name" value="PIGGYBAC TRANSPOSABLE ELEMENT-DERIVED PROTEIN 4"/>
    <property type="match status" value="1"/>
</dbReference>
<gene>
    <name evidence="4" type="ORF">V1264_001498</name>
</gene>
<evidence type="ECO:0000259" key="3">
    <source>
        <dbReference type="Pfam" id="PF13843"/>
    </source>
</evidence>
<name>A0AAN9GQY7_9CAEN</name>
<keyword evidence="5" id="KW-1185">Reference proteome</keyword>
<evidence type="ECO:0000256" key="1">
    <source>
        <dbReference type="SAM" id="MobiDB-lite"/>
    </source>
</evidence>
<evidence type="ECO:0000259" key="2">
    <source>
        <dbReference type="Pfam" id="PF13842"/>
    </source>
</evidence>
<reference evidence="4 5" key="1">
    <citation type="submission" date="2024-02" db="EMBL/GenBank/DDBJ databases">
        <title>Chromosome-scale genome assembly of the rough periwinkle Littorina saxatilis.</title>
        <authorList>
            <person name="De Jode A."/>
            <person name="Faria R."/>
            <person name="Formenti G."/>
            <person name="Sims Y."/>
            <person name="Smith T.P."/>
            <person name="Tracey A."/>
            <person name="Wood J.M.D."/>
            <person name="Zagrodzka Z.B."/>
            <person name="Johannesson K."/>
            <person name="Butlin R.K."/>
            <person name="Leder E.H."/>
        </authorList>
    </citation>
    <scope>NUCLEOTIDE SEQUENCE [LARGE SCALE GENOMIC DNA]</scope>
    <source>
        <strain evidence="4">Snail1</strain>
        <tissue evidence="4">Muscle</tissue>
    </source>
</reference>
<comment type="caution">
    <text evidence="4">The sequence shown here is derived from an EMBL/GenBank/DDBJ whole genome shotgun (WGS) entry which is preliminary data.</text>
</comment>
<feature type="compositionally biased region" description="Acidic residues" evidence="1">
    <location>
        <begin position="24"/>
        <end position="37"/>
    </location>
</feature>
<feature type="domain" description="PiggyBac transposable element-derived protein 4 C-terminal zinc-finger" evidence="2">
    <location>
        <begin position="581"/>
        <end position="632"/>
    </location>
</feature>
<evidence type="ECO:0000313" key="5">
    <source>
        <dbReference type="Proteomes" id="UP001374579"/>
    </source>
</evidence>
<proteinExistence type="predicted"/>
<sequence>MAGRSTTGRIGLRSALELIMQDGSDLEISDNDSEDNLSDSSDVFVPMDDDFGDDSDIMSDNESVGHDHVFDAPTDIDSDVEQPEAGAIPVIYDDDSDTEWMEDWTRSLVNFPVSAPFEGGSGLNLPENFEATPTPLDFYQLIVTPSVMKLFKTETNRYARTTCDEKKAAGGLSARSIFNTWTPVTLEEMNKFLAILVHMGLVKKPKIDDYWSTHPALSTTFASRLMTRCRFAAILAFFHLNDNARFIPRGRPDHDPLFKLRPLFDHLVQKFQQLYKPEEDICIDEAMCPWRGRSAFRCYMKDKPTKWGMKLYELCESVSGYVCNMEVMCHEPGVSNKPKEVCLRLLTPFANKGHTLFVDNYYCNPALADELVAENTALVGTVRANRIGLPRDLAKQQMQQGEMDYRRKNQLLYIHWKDKRDVHMLTTKHLPQMKRVGSRARPQNQKDKPECVVEYIHNMAGVDKSDQMISYLPLHRKTCKWWKKLAFHLLTLVMIQGHILCNKHKKEHQQKEMCLEDFVKSVCVSLAAQCTVDPAEDEAAALPLPQRPHLGAAVPPPNVMDRLRPGSHFPEEFASKPGSNAKLQRTCKVCYDRMKHRGASRDELKNRVPHTKYRCEQCQVNLCITPCFKMWHTMDKYHI</sequence>
<dbReference type="EMBL" id="JBAMIC010000001">
    <property type="protein sequence ID" value="KAK7115670.1"/>
    <property type="molecule type" value="Genomic_DNA"/>
</dbReference>
<dbReference type="AlphaFoldDB" id="A0AAN9GQY7"/>
<dbReference type="PANTHER" id="PTHR46599">
    <property type="entry name" value="PIGGYBAC TRANSPOSABLE ELEMENT-DERIVED PROTEIN 4"/>
    <property type="match status" value="1"/>
</dbReference>
<accession>A0AAN9GQY7</accession>
<dbReference type="Pfam" id="PF13843">
    <property type="entry name" value="DDE_Tnp_1_7"/>
    <property type="match status" value="1"/>
</dbReference>
<dbReference type="Pfam" id="PF13842">
    <property type="entry name" value="zf-Tnp_2"/>
    <property type="match status" value="1"/>
</dbReference>
<dbReference type="InterPro" id="IPR029526">
    <property type="entry name" value="PGBD"/>
</dbReference>
<organism evidence="4 5">
    <name type="scientific">Littorina saxatilis</name>
    <dbReference type="NCBI Taxonomy" id="31220"/>
    <lineage>
        <taxon>Eukaryota</taxon>
        <taxon>Metazoa</taxon>
        <taxon>Spiralia</taxon>
        <taxon>Lophotrochozoa</taxon>
        <taxon>Mollusca</taxon>
        <taxon>Gastropoda</taxon>
        <taxon>Caenogastropoda</taxon>
        <taxon>Littorinimorpha</taxon>
        <taxon>Littorinoidea</taxon>
        <taxon>Littorinidae</taxon>
        <taxon>Littorina</taxon>
    </lineage>
</organism>